<keyword evidence="3" id="KW-1185">Reference proteome</keyword>
<evidence type="ECO:0000313" key="2">
    <source>
        <dbReference type="EMBL" id="PAV93892.1"/>
    </source>
</evidence>
<dbReference type="AlphaFoldDB" id="A0A2A2M648"/>
<comment type="caution">
    <text evidence="2">The sequence shown here is derived from an EMBL/GenBank/DDBJ whole genome shotgun (WGS) entry which is preliminary data.</text>
</comment>
<feature type="region of interest" description="Disordered" evidence="1">
    <location>
        <begin position="22"/>
        <end position="73"/>
    </location>
</feature>
<accession>A0A2A2M648</accession>
<dbReference type="EMBL" id="LIAE01002873">
    <property type="protein sequence ID" value="PAV93892.1"/>
    <property type="molecule type" value="Genomic_DNA"/>
</dbReference>
<dbReference type="Proteomes" id="UP000218231">
    <property type="component" value="Unassembled WGS sequence"/>
</dbReference>
<reference evidence="2 3" key="1">
    <citation type="journal article" date="2017" name="Curr. Biol.">
        <title>Genome architecture and evolution of a unichromosomal asexual nematode.</title>
        <authorList>
            <person name="Fradin H."/>
            <person name="Zegar C."/>
            <person name="Gutwein M."/>
            <person name="Lucas J."/>
            <person name="Kovtun M."/>
            <person name="Corcoran D."/>
            <person name="Baugh L.R."/>
            <person name="Kiontke K."/>
            <person name="Gunsalus K."/>
            <person name="Fitch D.H."/>
            <person name="Piano F."/>
        </authorList>
    </citation>
    <scope>NUCLEOTIDE SEQUENCE [LARGE SCALE GENOMIC DNA]</scope>
    <source>
        <strain evidence="2">PF1309</strain>
    </source>
</reference>
<feature type="compositionally biased region" description="Basic and acidic residues" evidence="1">
    <location>
        <begin position="30"/>
        <end position="39"/>
    </location>
</feature>
<proteinExistence type="predicted"/>
<name>A0A2A2M648_9BILA</name>
<evidence type="ECO:0000313" key="3">
    <source>
        <dbReference type="Proteomes" id="UP000218231"/>
    </source>
</evidence>
<organism evidence="2 3">
    <name type="scientific">Diploscapter pachys</name>
    <dbReference type="NCBI Taxonomy" id="2018661"/>
    <lineage>
        <taxon>Eukaryota</taxon>
        <taxon>Metazoa</taxon>
        <taxon>Ecdysozoa</taxon>
        <taxon>Nematoda</taxon>
        <taxon>Chromadorea</taxon>
        <taxon>Rhabditida</taxon>
        <taxon>Rhabditina</taxon>
        <taxon>Rhabditomorpha</taxon>
        <taxon>Rhabditoidea</taxon>
        <taxon>Rhabditidae</taxon>
        <taxon>Diploscapter</taxon>
    </lineage>
</organism>
<gene>
    <name evidence="2" type="ORF">WR25_26493</name>
</gene>
<evidence type="ECO:0000256" key="1">
    <source>
        <dbReference type="SAM" id="MobiDB-lite"/>
    </source>
</evidence>
<feature type="compositionally biased region" description="Basic and acidic residues" evidence="1">
    <location>
        <begin position="46"/>
        <end position="62"/>
    </location>
</feature>
<sequence length="73" mass="8087">MVADQQRGALVGHVGLDAVWAQPVQRAHHQPAEEAHQEFGDDGEDVDRHQCVGDGQRQELLRDAPVQQLVRGQ</sequence>
<protein>
    <submittedName>
        <fullName evidence="2">Uncharacterized protein</fullName>
    </submittedName>
</protein>